<reference evidence="1 2" key="1">
    <citation type="submission" date="2020-10" db="EMBL/GenBank/DDBJ databases">
        <authorList>
            <person name="Castelo-Branco R."/>
            <person name="Eusebio N."/>
            <person name="Adriana R."/>
            <person name="Vieira A."/>
            <person name="Brugerolle De Fraissinette N."/>
            <person name="Rezende De Castro R."/>
            <person name="Schneider M.P."/>
            <person name="Vasconcelos V."/>
            <person name="Leao P.N."/>
        </authorList>
    </citation>
    <scope>NUCLEOTIDE SEQUENCE [LARGE SCALE GENOMIC DNA]</scope>
    <source>
        <strain evidence="1 2">LEGE 00031</strain>
    </source>
</reference>
<proteinExistence type="predicted"/>
<dbReference type="RefSeq" id="WP_194021045.1">
    <property type="nucleotide sequence ID" value="NZ_JADEVV010000072.1"/>
</dbReference>
<comment type="caution">
    <text evidence="1">The sequence shown here is derived from an EMBL/GenBank/DDBJ whole genome shotgun (WGS) entry which is preliminary data.</text>
</comment>
<name>A0ABR9VW55_9SYNC</name>
<protein>
    <submittedName>
        <fullName evidence="1">Uncharacterized protein</fullName>
    </submittedName>
</protein>
<gene>
    <name evidence="1" type="ORF">IQ217_17520</name>
</gene>
<keyword evidence="2" id="KW-1185">Reference proteome</keyword>
<organism evidence="1 2">
    <name type="scientific">Synechocystis salina LEGE 00031</name>
    <dbReference type="NCBI Taxonomy" id="1828736"/>
    <lineage>
        <taxon>Bacteria</taxon>
        <taxon>Bacillati</taxon>
        <taxon>Cyanobacteriota</taxon>
        <taxon>Cyanophyceae</taxon>
        <taxon>Synechococcales</taxon>
        <taxon>Merismopediaceae</taxon>
        <taxon>Synechocystis</taxon>
    </lineage>
</organism>
<evidence type="ECO:0000313" key="2">
    <source>
        <dbReference type="Proteomes" id="UP000658720"/>
    </source>
</evidence>
<evidence type="ECO:0000313" key="1">
    <source>
        <dbReference type="EMBL" id="MBE9255599.1"/>
    </source>
</evidence>
<dbReference type="Proteomes" id="UP000658720">
    <property type="component" value="Unassembled WGS sequence"/>
</dbReference>
<dbReference type="EMBL" id="JADEVV010000072">
    <property type="protein sequence ID" value="MBE9255599.1"/>
    <property type="molecule type" value="Genomic_DNA"/>
</dbReference>
<accession>A0ABR9VW55</accession>
<sequence length="161" mass="18544">MTEAYRRYIADTGKEENGRKIDDAPGQWKRDCDRYQWRSRHTAFWRDHHQKNLDWIESERQKLAALELATAQVMMQRAMQILALPIDPERVSPKDAATLARAASELGRLALSWDNLDRAIDIVTRQGFVVSINPEIRGILNDEKISALFESRGNGDVRQPN</sequence>